<accession>A0AAP2E3P6</accession>
<keyword evidence="1 3" id="KW-0732">Signal</keyword>
<evidence type="ECO:0000256" key="3">
    <source>
        <dbReference type="SAM" id="SignalP"/>
    </source>
</evidence>
<keyword evidence="2 4" id="KW-0378">Hydrolase</keyword>
<dbReference type="PANTHER" id="PTHR43817">
    <property type="entry name" value="GLYCOSYL HYDROLASE"/>
    <property type="match status" value="1"/>
</dbReference>
<evidence type="ECO:0000313" key="4">
    <source>
        <dbReference type="EMBL" id="MBT1711534.1"/>
    </source>
</evidence>
<evidence type="ECO:0000313" key="5">
    <source>
        <dbReference type="Proteomes" id="UP001319080"/>
    </source>
</evidence>
<gene>
    <name evidence="4" type="ORF">KK062_25045</name>
</gene>
<organism evidence="4 5">
    <name type="scientific">Dawidia cretensis</name>
    <dbReference type="NCBI Taxonomy" id="2782350"/>
    <lineage>
        <taxon>Bacteria</taxon>
        <taxon>Pseudomonadati</taxon>
        <taxon>Bacteroidota</taxon>
        <taxon>Cytophagia</taxon>
        <taxon>Cytophagales</taxon>
        <taxon>Chryseotaleaceae</taxon>
        <taxon>Dawidia</taxon>
    </lineage>
</organism>
<dbReference type="Pfam" id="PF17132">
    <property type="entry name" value="Glyco_hydro_106"/>
    <property type="match status" value="1"/>
</dbReference>
<feature type="signal peptide" evidence="3">
    <location>
        <begin position="1"/>
        <end position="24"/>
    </location>
</feature>
<dbReference type="PANTHER" id="PTHR43817:SF1">
    <property type="entry name" value="HYDROLASE, FAMILY 43, PUTATIVE (AFU_ORTHOLOGUE AFUA_3G01660)-RELATED"/>
    <property type="match status" value="1"/>
</dbReference>
<dbReference type="Gene3D" id="2.60.120.260">
    <property type="entry name" value="Galactose-binding domain-like"/>
    <property type="match status" value="1"/>
</dbReference>
<feature type="chain" id="PRO_5042917340" evidence="3">
    <location>
        <begin position="25"/>
        <end position="1051"/>
    </location>
</feature>
<dbReference type="Proteomes" id="UP001319080">
    <property type="component" value="Unassembled WGS sequence"/>
</dbReference>
<dbReference type="GO" id="GO:0016787">
    <property type="term" value="F:hydrolase activity"/>
    <property type="evidence" value="ECO:0007669"/>
    <property type="project" value="UniProtKB-KW"/>
</dbReference>
<comment type="caution">
    <text evidence="4">The sequence shown here is derived from an EMBL/GenBank/DDBJ whole genome shotgun (WGS) entry which is preliminary data.</text>
</comment>
<name>A0AAP2E3P6_9BACT</name>
<keyword evidence="5" id="KW-1185">Reference proteome</keyword>
<evidence type="ECO:0000256" key="1">
    <source>
        <dbReference type="ARBA" id="ARBA00022729"/>
    </source>
</evidence>
<evidence type="ECO:0000256" key="2">
    <source>
        <dbReference type="ARBA" id="ARBA00022801"/>
    </source>
</evidence>
<dbReference type="EMBL" id="JAHESE010000035">
    <property type="protein sequence ID" value="MBT1711534.1"/>
    <property type="molecule type" value="Genomic_DNA"/>
</dbReference>
<dbReference type="AlphaFoldDB" id="A0AAP2E3P6"/>
<dbReference type="NCBIfam" id="NF045579">
    <property type="entry name" value="rhamnoside_JR"/>
    <property type="match status" value="1"/>
</dbReference>
<protein>
    <submittedName>
        <fullName evidence="4">Glycoside hydrolase family 2</fullName>
    </submittedName>
</protein>
<proteinExistence type="predicted"/>
<dbReference type="InterPro" id="IPR008979">
    <property type="entry name" value="Galactose-bd-like_sf"/>
</dbReference>
<sequence length="1051" mass="117681">MYMVCRATLLACVLFLLCYTTTKAQKDLSFTALRAGFRNVPDSVQLGVYWYWISDNISKEGVVKDLEAMKKAGINRAFIGSNIVNEGTPYGAHKVFSDEWWKILHAALKTATELNIEIGLFNCPGWSQSGGPWIKPAQSMRYLASSEVVIEGPAKINQNLPVVGAHAQDVNVIAWPLPANDESYQARIAKGDTRERILTFDVSGKNPMHSLVICVDAPILTTADLYYKEGVEYKLLTHIAINRSNTALNVGFDPLAPVVISLPEVKTTNYRLVVADPASATIDVRLSSQPMVERYPEKTLAKMFQAPLPLWKDYLWRKPPEVSDPSLGVGANNVVDITSRFKNGKLEWDVPTGKWKILRTAMLTTQVTNAPASPEATGLEVDKMSKQHAAYHFDAFIGEILRRVPAEDRKSFKLIVEDSYETGGQNWTDDMADRFKQVYGYDPIPYLPVLSGTVVGSPDISDRFLWDLRRLIADRVAYDYVGGLREVAHKHGLRTWLENYGHWGFPGEFLQYGGQSDEISGEFWSEGALGDIENKAASSSGHIYGKRKIWAESFTAAGRTFGRTPYMMKQRGDRFFTEGINSTLLHVYVHQPYEDRWPGMNAWFGNEFNRKNTWFEQFDVFAAYLKRTNFMLQQGRYSADVAYFIGEDAPKMTGVCDPPLPKGYSFDYINGEVLLSQASVKEGKLSLRSGMQYNVLVLPELTTMRPALLKKITDMVQQGLVVLGAAPQHSPSLVNYPHADREVKKLSDALWKNVTPSGHQKFGKGYVFGEEATLESVFSVLSVLPDCNVDNNALDVRFIHRIVGDNDVYYISNQQERKVTFNATFRVANGNPEVWDALTGEMRALPEYTRDGRKTTVPLELEPFGSAFIVFNGANVDSKKGARNFPAGSVISTVTSPWEVAFKGLSAPESSVRFDSLYDWKNSSDAAIKYFSGTATYTTIFQIAAVPQQQTYIDLGHVMAMGKVYVNDHYVGGVWTYPYRLNISAFLTRGGNRLKVEVVNNWMNRLIGDQQLPEKERKTWAVFNPYTASSELQASGLLGPVTIQTYDYGVH</sequence>
<dbReference type="SUPFAM" id="SSF49785">
    <property type="entry name" value="Galactose-binding domain-like"/>
    <property type="match status" value="1"/>
</dbReference>
<reference evidence="4 5" key="1">
    <citation type="submission" date="2021-05" db="EMBL/GenBank/DDBJ databases">
        <title>A Polyphasic approach of four new species of the genus Ohtaekwangia: Ohtaekwangia histidinii sp. nov., Ohtaekwangia cretensis sp. nov., Ohtaekwangia indiensis sp. nov., Ohtaekwangia reichenbachii sp. nov. from diverse environment.</title>
        <authorList>
            <person name="Octaviana S."/>
        </authorList>
    </citation>
    <scope>NUCLEOTIDE SEQUENCE [LARGE SCALE GENOMIC DNA]</scope>
    <source>
        <strain evidence="4 5">PWU5</strain>
    </source>
</reference>